<keyword evidence="5 14" id="KW-0732">Signal</keyword>
<keyword evidence="17" id="KW-1185">Reference proteome</keyword>
<dbReference type="SUPFAM" id="SSF56112">
    <property type="entry name" value="Protein kinase-like (PK-like)"/>
    <property type="match status" value="1"/>
</dbReference>
<dbReference type="GO" id="GO:0016020">
    <property type="term" value="C:membrane"/>
    <property type="evidence" value="ECO:0007669"/>
    <property type="project" value="UniProtKB-SubCell"/>
</dbReference>
<dbReference type="InterPro" id="IPR017441">
    <property type="entry name" value="Protein_kinase_ATP_BS"/>
</dbReference>
<dbReference type="InterPro" id="IPR011009">
    <property type="entry name" value="Kinase-like_dom_sf"/>
</dbReference>
<dbReference type="FunFam" id="1.10.510.10:FF:000590">
    <property type="entry name" value="PR5-like receptor kinase"/>
    <property type="match status" value="1"/>
</dbReference>
<feature type="transmembrane region" description="Helical" evidence="13">
    <location>
        <begin position="257"/>
        <end position="286"/>
    </location>
</feature>
<dbReference type="Pfam" id="PF07714">
    <property type="entry name" value="PK_Tyr_Ser-Thr"/>
    <property type="match status" value="1"/>
</dbReference>
<dbReference type="PANTHER" id="PTHR27009">
    <property type="entry name" value="RUST RESISTANCE KINASE LR10-RELATED"/>
    <property type="match status" value="1"/>
</dbReference>
<dbReference type="GO" id="GO:0004674">
    <property type="term" value="F:protein serine/threonine kinase activity"/>
    <property type="evidence" value="ECO:0007669"/>
    <property type="project" value="UniProtKB-KW"/>
</dbReference>
<comment type="caution">
    <text evidence="16">The sequence shown here is derived from an EMBL/GenBank/DDBJ whole genome shotgun (WGS) entry which is preliminary data.</text>
</comment>
<dbReference type="InterPro" id="IPR008271">
    <property type="entry name" value="Ser/Thr_kinase_AS"/>
</dbReference>
<keyword evidence="11" id="KW-0325">Glycoprotein</keyword>
<proteinExistence type="predicted"/>
<evidence type="ECO:0000256" key="14">
    <source>
        <dbReference type="SAM" id="SignalP"/>
    </source>
</evidence>
<dbReference type="PROSITE" id="PS50011">
    <property type="entry name" value="PROTEIN_KINASE_DOM"/>
    <property type="match status" value="1"/>
</dbReference>
<sequence length="649" mass="71285">MTKPQYAEALVWAAALVAISHLACCAQGRRGGGGAADSAVCRPSSCGDIRSISKPFRLRGDPADCGDPRYELQCEANRTILEIPPIRYWVKAIWYEDEVIQIIDARAMAGPSFLLFPPSGPETYPIDSQRRFFWSGWCTVNLINCSSPVEHDPAVVEADSCMTTSSFSRGAAATVAAAGQETHLYWSMANSDGLPRGCCVEGTTRCGRDLCVMNRPASCADVRDALLQGFNMSWPPRGCGYGYGITRTSLGCVLLRIWYALCGIAVTIIMVRTPIGYIALLAFLVYKLRRRLLGMDDDIEIFLAKYRNCMPTRYTYRQIRKMTGNFKQKLGQGGFGSVFRGKQLTGRPVAIKILGEATSNGQDFINEVATIGRIHHANVVQLVGFCVQGSKRALVYEFMPNGSLDRYICEKEGTGTASPLSWEKTLEIAIGIARGIEYLHRGCDVKILHFDIKPQNVLLDMHFNPKISDFGLAKSYPTEKNTVTVTAVRGTIGYIAPELFYASAGGVSSKSDVYSFGMLLMEMAGRRKNVNPDAGSTSSKDYLPSWIYNQLEQGKDVAVGGATDEEKNIMNKLFIVALWCIQMKPIDRPSMGKVVEMLEGSAQQLRMPARPFLASTDLVNFEDIITATDSSEVSPMPLPHASAYHAGEE</sequence>
<dbReference type="InterPro" id="IPR025287">
    <property type="entry name" value="WAK_GUB"/>
</dbReference>
<keyword evidence="6 12" id="KW-0547">Nucleotide-binding</keyword>
<feature type="domain" description="Protein kinase" evidence="15">
    <location>
        <begin position="324"/>
        <end position="613"/>
    </location>
</feature>
<evidence type="ECO:0000313" key="16">
    <source>
        <dbReference type="EMBL" id="MQL79964.1"/>
    </source>
</evidence>
<dbReference type="PROSITE" id="PS00107">
    <property type="entry name" value="PROTEIN_KINASE_ATP"/>
    <property type="match status" value="1"/>
</dbReference>
<evidence type="ECO:0000256" key="1">
    <source>
        <dbReference type="ARBA" id="ARBA00004479"/>
    </source>
</evidence>
<keyword evidence="9 13" id="KW-1133">Transmembrane helix</keyword>
<evidence type="ECO:0000256" key="9">
    <source>
        <dbReference type="ARBA" id="ARBA00022989"/>
    </source>
</evidence>
<evidence type="ECO:0000256" key="2">
    <source>
        <dbReference type="ARBA" id="ARBA00022527"/>
    </source>
</evidence>
<dbReference type="InterPro" id="IPR045874">
    <property type="entry name" value="LRK10/LRL21-25-like"/>
</dbReference>
<dbReference type="FunFam" id="3.30.200.20:FF:000178">
    <property type="entry name" value="serine/threonine-protein kinase PBS1-like"/>
    <property type="match status" value="1"/>
</dbReference>
<evidence type="ECO:0000256" key="6">
    <source>
        <dbReference type="ARBA" id="ARBA00022741"/>
    </source>
</evidence>
<evidence type="ECO:0000256" key="3">
    <source>
        <dbReference type="ARBA" id="ARBA00022679"/>
    </source>
</evidence>
<evidence type="ECO:0000313" key="17">
    <source>
        <dbReference type="Proteomes" id="UP000652761"/>
    </source>
</evidence>
<dbReference type="SMART" id="SM00220">
    <property type="entry name" value="S_TKc"/>
    <property type="match status" value="1"/>
</dbReference>
<keyword evidence="8 12" id="KW-0067">ATP-binding</keyword>
<dbReference type="Pfam" id="PF13947">
    <property type="entry name" value="GUB_WAK_bind"/>
    <property type="match status" value="1"/>
</dbReference>
<dbReference type="EMBL" id="NMUH01000484">
    <property type="protein sequence ID" value="MQL79964.1"/>
    <property type="molecule type" value="Genomic_DNA"/>
</dbReference>
<keyword evidence="7" id="KW-0418">Kinase</keyword>
<comment type="subcellular location">
    <subcellularLocation>
        <location evidence="1">Membrane</location>
        <topology evidence="1">Single-pass type I membrane protein</topology>
    </subcellularLocation>
</comment>
<keyword evidence="10 13" id="KW-0472">Membrane</keyword>
<evidence type="ECO:0000256" key="12">
    <source>
        <dbReference type="PROSITE-ProRule" id="PRU10141"/>
    </source>
</evidence>
<keyword evidence="2" id="KW-0723">Serine/threonine-protein kinase</keyword>
<dbReference type="OrthoDB" id="784097at2759"/>
<evidence type="ECO:0000256" key="11">
    <source>
        <dbReference type="ARBA" id="ARBA00023180"/>
    </source>
</evidence>
<evidence type="ECO:0000256" key="13">
    <source>
        <dbReference type="SAM" id="Phobius"/>
    </source>
</evidence>
<accession>A0A843UDH0</accession>
<evidence type="ECO:0000256" key="10">
    <source>
        <dbReference type="ARBA" id="ARBA00023136"/>
    </source>
</evidence>
<dbReference type="PROSITE" id="PS00108">
    <property type="entry name" value="PROTEIN_KINASE_ST"/>
    <property type="match status" value="1"/>
</dbReference>
<organism evidence="16 17">
    <name type="scientific">Colocasia esculenta</name>
    <name type="common">Wild taro</name>
    <name type="synonym">Arum esculentum</name>
    <dbReference type="NCBI Taxonomy" id="4460"/>
    <lineage>
        <taxon>Eukaryota</taxon>
        <taxon>Viridiplantae</taxon>
        <taxon>Streptophyta</taxon>
        <taxon>Embryophyta</taxon>
        <taxon>Tracheophyta</taxon>
        <taxon>Spermatophyta</taxon>
        <taxon>Magnoliopsida</taxon>
        <taxon>Liliopsida</taxon>
        <taxon>Araceae</taxon>
        <taxon>Aroideae</taxon>
        <taxon>Colocasieae</taxon>
        <taxon>Colocasia</taxon>
    </lineage>
</organism>
<dbReference type="Proteomes" id="UP000652761">
    <property type="component" value="Unassembled WGS sequence"/>
</dbReference>
<dbReference type="InterPro" id="IPR001245">
    <property type="entry name" value="Ser-Thr/Tyr_kinase_cat_dom"/>
</dbReference>
<dbReference type="Gene3D" id="3.30.200.20">
    <property type="entry name" value="Phosphorylase Kinase, domain 1"/>
    <property type="match status" value="1"/>
</dbReference>
<feature type="binding site" evidence="12">
    <location>
        <position position="352"/>
    </location>
    <ligand>
        <name>ATP</name>
        <dbReference type="ChEBI" id="CHEBI:30616"/>
    </ligand>
</feature>
<dbReference type="GO" id="GO:0030247">
    <property type="term" value="F:polysaccharide binding"/>
    <property type="evidence" value="ECO:0007669"/>
    <property type="project" value="InterPro"/>
</dbReference>
<gene>
    <name evidence="16" type="ORF">Taro_012387</name>
</gene>
<feature type="signal peptide" evidence="14">
    <location>
        <begin position="1"/>
        <end position="28"/>
    </location>
</feature>
<evidence type="ECO:0000256" key="8">
    <source>
        <dbReference type="ARBA" id="ARBA00022840"/>
    </source>
</evidence>
<protein>
    <recommendedName>
        <fullName evidence="15">Protein kinase domain-containing protein</fullName>
    </recommendedName>
</protein>
<keyword evidence="4 13" id="KW-0812">Transmembrane</keyword>
<name>A0A843UDH0_COLES</name>
<evidence type="ECO:0000256" key="7">
    <source>
        <dbReference type="ARBA" id="ARBA00022777"/>
    </source>
</evidence>
<keyword evidence="3" id="KW-0808">Transferase</keyword>
<dbReference type="InterPro" id="IPR000719">
    <property type="entry name" value="Prot_kinase_dom"/>
</dbReference>
<feature type="chain" id="PRO_5032792033" description="Protein kinase domain-containing protein" evidence="14">
    <location>
        <begin position="29"/>
        <end position="649"/>
    </location>
</feature>
<dbReference type="Gene3D" id="1.10.510.10">
    <property type="entry name" value="Transferase(Phosphotransferase) domain 1"/>
    <property type="match status" value="1"/>
</dbReference>
<evidence type="ECO:0000259" key="15">
    <source>
        <dbReference type="PROSITE" id="PS50011"/>
    </source>
</evidence>
<evidence type="ECO:0000256" key="4">
    <source>
        <dbReference type="ARBA" id="ARBA00022692"/>
    </source>
</evidence>
<evidence type="ECO:0000256" key="5">
    <source>
        <dbReference type="ARBA" id="ARBA00022729"/>
    </source>
</evidence>
<dbReference type="GO" id="GO:0005524">
    <property type="term" value="F:ATP binding"/>
    <property type="evidence" value="ECO:0007669"/>
    <property type="project" value="UniProtKB-UniRule"/>
</dbReference>
<dbReference type="AlphaFoldDB" id="A0A843UDH0"/>
<reference evidence="16" key="1">
    <citation type="submission" date="2017-07" db="EMBL/GenBank/DDBJ databases">
        <title>Taro Niue Genome Assembly and Annotation.</title>
        <authorList>
            <person name="Atibalentja N."/>
            <person name="Keating K."/>
            <person name="Fields C.J."/>
        </authorList>
    </citation>
    <scope>NUCLEOTIDE SEQUENCE</scope>
    <source>
        <strain evidence="16">Niue_2</strain>
        <tissue evidence="16">Leaf</tissue>
    </source>
</reference>